<dbReference type="Pfam" id="PF10200">
    <property type="entry name" value="Ndufs5"/>
    <property type="match status" value="1"/>
</dbReference>
<keyword evidence="9" id="KW-0496">Mitochondrion</keyword>
<dbReference type="Proteomes" id="UP001461498">
    <property type="component" value="Unassembled WGS sequence"/>
</dbReference>
<dbReference type="PROSITE" id="PS51808">
    <property type="entry name" value="CHCH"/>
    <property type="match status" value="1"/>
</dbReference>
<evidence type="ECO:0000256" key="12">
    <source>
        <dbReference type="PIRSR" id="PIRSR619342-50"/>
    </source>
</evidence>
<dbReference type="PANTHER" id="PTHR21268">
    <property type="entry name" value="NADH DEHYDROGENASE [UBIQUINONE] IRON-SULFUR PROTEIN 5"/>
    <property type="match status" value="1"/>
</dbReference>
<keyword evidence="14" id="KW-1185">Reference proteome</keyword>
<protein>
    <recommendedName>
        <fullName evidence="15">Complex I-15 kDa</fullName>
    </recommendedName>
</protein>
<proteinExistence type="inferred from homology"/>
<keyword evidence="7" id="KW-0999">Mitochondrion inner membrane</keyword>
<dbReference type="InterPro" id="IPR019342">
    <property type="entry name" value="NADH_UbQ_OxRdtase_FeS-su5"/>
</dbReference>
<keyword evidence="8" id="KW-0249">Electron transport</keyword>
<organism evidence="13 14">
    <name type="scientific">Rhynocoris fuscipes</name>
    <dbReference type="NCBI Taxonomy" id="488301"/>
    <lineage>
        <taxon>Eukaryota</taxon>
        <taxon>Metazoa</taxon>
        <taxon>Ecdysozoa</taxon>
        <taxon>Arthropoda</taxon>
        <taxon>Hexapoda</taxon>
        <taxon>Insecta</taxon>
        <taxon>Pterygota</taxon>
        <taxon>Neoptera</taxon>
        <taxon>Paraneoptera</taxon>
        <taxon>Hemiptera</taxon>
        <taxon>Heteroptera</taxon>
        <taxon>Panheteroptera</taxon>
        <taxon>Cimicomorpha</taxon>
        <taxon>Reduviidae</taxon>
        <taxon>Harpactorinae</taxon>
        <taxon>Harpactorini</taxon>
        <taxon>Rhynocoris</taxon>
    </lineage>
</organism>
<evidence type="ECO:0000313" key="13">
    <source>
        <dbReference type="EMBL" id="KAK9497237.1"/>
    </source>
</evidence>
<evidence type="ECO:0000256" key="7">
    <source>
        <dbReference type="ARBA" id="ARBA00022792"/>
    </source>
</evidence>
<keyword evidence="6" id="KW-0679">Respiratory chain</keyword>
<reference evidence="13 14" key="1">
    <citation type="submission" date="2022-12" db="EMBL/GenBank/DDBJ databases">
        <title>Chromosome-level genome assembly of true bugs.</title>
        <authorList>
            <person name="Ma L."/>
            <person name="Li H."/>
        </authorList>
    </citation>
    <scope>NUCLEOTIDE SEQUENCE [LARGE SCALE GENOMIC DNA]</scope>
    <source>
        <strain evidence="13">Lab_2022b</strain>
    </source>
</reference>
<evidence type="ECO:0000256" key="2">
    <source>
        <dbReference type="ARBA" id="ARBA00004569"/>
    </source>
</evidence>
<gene>
    <name evidence="13" type="ORF">O3M35_004594</name>
</gene>
<dbReference type="PANTHER" id="PTHR21268:SF2">
    <property type="entry name" value="NADH DEHYDROGENASE [UBIQUINONE] IRON-SULFUR PROTEIN 5"/>
    <property type="match status" value="1"/>
</dbReference>
<comment type="caution">
    <text evidence="13">The sequence shown here is derived from an EMBL/GenBank/DDBJ whole genome shotgun (WGS) entry which is preliminary data.</text>
</comment>
<comment type="similarity">
    <text evidence="4">Belongs to the complex I NDUFS5 subunit family.</text>
</comment>
<evidence type="ECO:0000313" key="14">
    <source>
        <dbReference type="Proteomes" id="UP001461498"/>
    </source>
</evidence>
<evidence type="ECO:0000256" key="10">
    <source>
        <dbReference type="ARBA" id="ARBA00023136"/>
    </source>
</evidence>
<evidence type="ECO:0000256" key="8">
    <source>
        <dbReference type="ARBA" id="ARBA00022982"/>
    </source>
</evidence>
<feature type="disulfide bond" evidence="12">
    <location>
        <begin position="36"/>
        <end position="49"/>
    </location>
</feature>
<evidence type="ECO:0000256" key="4">
    <source>
        <dbReference type="ARBA" id="ARBA00007372"/>
    </source>
</evidence>
<dbReference type="EMBL" id="JAPXFL010000015">
    <property type="protein sequence ID" value="KAK9497237.1"/>
    <property type="molecule type" value="Genomic_DNA"/>
</dbReference>
<evidence type="ECO:0000256" key="5">
    <source>
        <dbReference type="ARBA" id="ARBA00022448"/>
    </source>
</evidence>
<name>A0AAW1CG61_9HEMI</name>
<evidence type="ECO:0000256" key="6">
    <source>
        <dbReference type="ARBA" id="ARBA00022660"/>
    </source>
</evidence>
<keyword evidence="11 12" id="KW-1015">Disulfide bond</keyword>
<dbReference type="AlphaFoldDB" id="A0AAW1CG61"/>
<feature type="disulfide bond" evidence="12">
    <location>
        <begin position="26"/>
        <end position="59"/>
    </location>
</feature>
<evidence type="ECO:0008006" key="15">
    <source>
        <dbReference type="Google" id="ProtNLM"/>
    </source>
</evidence>
<dbReference type="GO" id="GO:0005758">
    <property type="term" value="C:mitochondrial intermembrane space"/>
    <property type="evidence" value="ECO:0007669"/>
    <property type="project" value="UniProtKB-SubCell"/>
</dbReference>
<comment type="function">
    <text evidence="1">Accessory subunit of the mitochondrial membrane respiratory chain NADH dehydrogenase (Complex I), that is believed not to be involved in catalysis. Complex I functions in the transfer of electrons from NADH to the respiratory chain. The immediate electron acceptor for the enzyme is believed to be ubiquinone.</text>
</comment>
<evidence type="ECO:0000256" key="1">
    <source>
        <dbReference type="ARBA" id="ARBA00003195"/>
    </source>
</evidence>
<accession>A0AAW1CG61</accession>
<sequence length="103" mass="12202">MPVDPLIRTPLTDLTGMLVTHQDSRCAGLEMKTMNCFEAYGHLRALEKCSDLMEDYKECFLMQKQAKRYQDMRIERYRQYFTGKRSKDELFAEGPALDSFQRY</sequence>
<evidence type="ECO:0000256" key="11">
    <source>
        <dbReference type="ARBA" id="ARBA00023157"/>
    </source>
</evidence>
<evidence type="ECO:0000256" key="9">
    <source>
        <dbReference type="ARBA" id="ARBA00023128"/>
    </source>
</evidence>
<comment type="subcellular location">
    <subcellularLocation>
        <location evidence="3">Mitochondrion inner membrane</location>
        <topology evidence="3">Peripheral membrane protein</topology>
    </subcellularLocation>
    <subcellularLocation>
        <location evidence="2">Mitochondrion intermembrane space</location>
    </subcellularLocation>
</comment>
<dbReference type="GO" id="GO:0005743">
    <property type="term" value="C:mitochondrial inner membrane"/>
    <property type="evidence" value="ECO:0007669"/>
    <property type="project" value="UniProtKB-SubCell"/>
</dbReference>
<keyword evidence="5" id="KW-0813">Transport</keyword>
<evidence type="ECO:0000256" key="3">
    <source>
        <dbReference type="ARBA" id="ARBA00004637"/>
    </source>
</evidence>
<keyword evidence="10" id="KW-0472">Membrane</keyword>